<reference evidence="3" key="1">
    <citation type="submission" date="2022-11" db="UniProtKB">
        <authorList>
            <consortium name="WormBaseParasite"/>
        </authorList>
    </citation>
    <scope>IDENTIFICATION</scope>
</reference>
<dbReference type="Proteomes" id="UP000887565">
    <property type="component" value="Unplaced"/>
</dbReference>
<keyword evidence="2" id="KW-1185">Reference proteome</keyword>
<protein>
    <submittedName>
        <fullName evidence="3">Uncharacterized protein</fullName>
    </submittedName>
</protein>
<feature type="compositionally biased region" description="Basic and acidic residues" evidence="1">
    <location>
        <begin position="91"/>
        <end position="100"/>
    </location>
</feature>
<feature type="compositionally biased region" description="Polar residues" evidence="1">
    <location>
        <begin position="79"/>
        <end position="90"/>
    </location>
</feature>
<evidence type="ECO:0000313" key="2">
    <source>
        <dbReference type="Proteomes" id="UP000887565"/>
    </source>
</evidence>
<evidence type="ECO:0000313" key="3">
    <source>
        <dbReference type="WBParaSite" id="nRc.2.0.1.t14510-RA"/>
    </source>
</evidence>
<dbReference type="AlphaFoldDB" id="A0A915IL16"/>
<dbReference type="WBParaSite" id="nRc.2.0.1.t14510-RA">
    <property type="protein sequence ID" value="nRc.2.0.1.t14510-RA"/>
    <property type="gene ID" value="nRc.2.0.1.g14510"/>
</dbReference>
<evidence type="ECO:0000256" key="1">
    <source>
        <dbReference type="SAM" id="MobiDB-lite"/>
    </source>
</evidence>
<proteinExistence type="predicted"/>
<accession>A0A915IL16</accession>
<feature type="compositionally biased region" description="Basic and acidic residues" evidence="1">
    <location>
        <begin position="62"/>
        <end position="77"/>
    </location>
</feature>
<name>A0A915IL16_ROMCU</name>
<sequence>MLEGTEINVALVEIQLKYPICVQANGAKADAFTSTTCFNQKGKERAKMPSRRYRDTRARTLERENISKRTLERRDIEAQDNSAHGQQSARTIERRDNRAQDKTAWTVVHKNIRALDNRIETLDQRSSYLNLIFGYEYLSNND</sequence>
<feature type="region of interest" description="Disordered" evidence="1">
    <location>
        <begin position="62"/>
        <end position="100"/>
    </location>
</feature>
<organism evidence="2 3">
    <name type="scientific">Romanomermis culicivorax</name>
    <name type="common">Nematode worm</name>
    <dbReference type="NCBI Taxonomy" id="13658"/>
    <lineage>
        <taxon>Eukaryota</taxon>
        <taxon>Metazoa</taxon>
        <taxon>Ecdysozoa</taxon>
        <taxon>Nematoda</taxon>
        <taxon>Enoplea</taxon>
        <taxon>Dorylaimia</taxon>
        <taxon>Mermithida</taxon>
        <taxon>Mermithoidea</taxon>
        <taxon>Mermithidae</taxon>
        <taxon>Romanomermis</taxon>
    </lineage>
</organism>